<feature type="transmembrane region" description="Helical" evidence="3">
    <location>
        <begin position="1102"/>
        <end position="1123"/>
    </location>
</feature>
<keyword evidence="3" id="KW-0812">Transmembrane</keyword>
<evidence type="ECO:0000256" key="3">
    <source>
        <dbReference type="SAM" id="Phobius"/>
    </source>
</evidence>
<feature type="transmembrane region" description="Helical" evidence="3">
    <location>
        <begin position="725"/>
        <end position="747"/>
    </location>
</feature>
<reference evidence="4" key="1">
    <citation type="submission" date="2023-10" db="EMBL/GenBank/DDBJ databases">
        <authorList>
            <person name="Chen Y."/>
            <person name="Shah S."/>
            <person name="Dougan E. K."/>
            <person name="Thang M."/>
            <person name="Chan C."/>
        </authorList>
    </citation>
    <scope>NUCLEOTIDE SEQUENCE [LARGE SCALE GENOMIC DNA]</scope>
</reference>
<feature type="transmembrane region" description="Helical" evidence="3">
    <location>
        <begin position="987"/>
        <end position="1003"/>
    </location>
</feature>
<feature type="transmembrane region" description="Helical" evidence="3">
    <location>
        <begin position="681"/>
        <end position="705"/>
    </location>
</feature>
<organism evidence="4 5">
    <name type="scientific">Prorocentrum cordatum</name>
    <dbReference type="NCBI Taxonomy" id="2364126"/>
    <lineage>
        <taxon>Eukaryota</taxon>
        <taxon>Sar</taxon>
        <taxon>Alveolata</taxon>
        <taxon>Dinophyceae</taxon>
        <taxon>Prorocentrales</taxon>
        <taxon>Prorocentraceae</taxon>
        <taxon>Prorocentrum</taxon>
    </lineage>
</organism>
<keyword evidence="1" id="KW-0175">Coiled coil</keyword>
<protein>
    <submittedName>
        <fullName evidence="4">Uncharacterized protein</fullName>
    </submittedName>
</protein>
<sequence>MLDQGRRLLGESVAALGAIARKSSLGSGGGGRLAAPLGATWGPAHSCSCRSSGRWCWPWRRGRRASRGSPRGGVRAEGSYSGSSAAGTAFWPCRSGSDELQDGCTMSHSAISEARVIGVKARAHRVKTGSRSAAVSSLHGVVSFVKASDVPEVASVVSTWPHWALYPSAGVFLCALPVIALLALPAAGLAFVLQGELSPLAGGFFLGTARGALLSLCCEAVGLALLAWAARLPGGAQARREALELWDGEARLLSRGSAALREDKLKHVRWKRARGFEGLASVQEAKDARQAIDSNAGELQKAKAAFARARSAVQKVAGQFASTRSKLQELDAELKQAVEEAKAASAVTAASNVAQVLAAHPGWETQVGAALTAPLAALLQALASHPVCSGSDAARGSQSAAATMQPADAQPVAAAAAPAGGAAAGAAAVGEAGDLTTDAGSAAGAAVGGSTPLSDEEWDSVLAALQSADAPMGPGGRKAFIGDLQEAAAKKVWRLVSMTVNVFSAFSDLLATRDDAARTLILEEADAIMIQGLEMEALKLSASSVKCRASQLAEVDMANRGAGLPLGPEEVLFGCAACAALALAAVQARRCLEAAMDEGHPGATIMFGRMCEKGLNPQSHRLFGVLWRAALGELVDAPPSAVVFYAPRSTSRHLVPFLAGVGEFFHRLLEITRELFIGKMAAVVVAWVLKNAVFATIVIGKAHLLGKDPETLFEPEYGSQHGLELLFYSFLTFFLLLLVSSFLAYVVSHGGWSGFLGTSSLIDEEGALGLARSVTGGLVDAAESAAVSAEMANFYAAGLVFIPAWAYKDFVDRSLEYVTVYFHEIVIETVENATGSVVNSTENVAEEVGLDTFINTGVNVISDGVNTISNMTRRGDANNTVIGEDGNETNASAPELVVKTQEAVTEMLNPNTWWNVFCFLCATCVAAVIQVVAHTAVDNLEGGRWDYLKQVFKSLETCMGLGTGSAFWAVFVNIFEDSPFSWPLRTLYTVFITVVIVATQIVMRKWLARKPNLNTCVAGTVKFIDKAYDFVMAWAWQAWLIETFKPSIDLVLGSQDDECDDLYKTHFFFRACMITFLCIAVNAILDVFRVTLSVTPEIRQTALMVTGVNAGWAWMFFAKSWFGCGSTAQFNVLTVWGWTVAIIVGTLALAFLLDYGNHKVDNYVLELRRQAGTLDEKDTDSYWRQYDSSEGSDSGDEDADSDDDSEDHEKPTR</sequence>
<feature type="transmembrane region" description="Helical" evidence="3">
    <location>
        <begin position="212"/>
        <end position="230"/>
    </location>
</feature>
<keyword evidence="3" id="KW-1133">Transmembrane helix</keyword>
<feature type="transmembrane region" description="Helical" evidence="3">
    <location>
        <begin position="1135"/>
        <end position="1153"/>
    </location>
</feature>
<keyword evidence="3" id="KW-0472">Membrane</keyword>
<gene>
    <name evidence="4" type="ORF">PCOR1329_LOCUS54198</name>
</gene>
<evidence type="ECO:0000256" key="2">
    <source>
        <dbReference type="SAM" id="MobiDB-lite"/>
    </source>
</evidence>
<evidence type="ECO:0000313" key="4">
    <source>
        <dbReference type="EMBL" id="CAK0867203.1"/>
    </source>
</evidence>
<feature type="transmembrane region" description="Helical" evidence="3">
    <location>
        <begin position="954"/>
        <end position="975"/>
    </location>
</feature>
<dbReference type="Proteomes" id="UP001189429">
    <property type="component" value="Unassembled WGS sequence"/>
</dbReference>
<accession>A0ABN9V3V6</accession>
<feature type="compositionally biased region" description="Acidic residues" evidence="2">
    <location>
        <begin position="1193"/>
        <end position="1206"/>
    </location>
</feature>
<dbReference type="EMBL" id="CAUYUJ010016617">
    <property type="protein sequence ID" value="CAK0867203.1"/>
    <property type="molecule type" value="Genomic_DNA"/>
</dbReference>
<comment type="caution">
    <text evidence="4">The sequence shown here is derived from an EMBL/GenBank/DDBJ whole genome shotgun (WGS) entry which is preliminary data.</text>
</comment>
<evidence type="ECO:0000313" key="5">
    <source>
        <dbReference type="Proteomes" id="UP001189429"/>
    </source>
</evidence>
<feature type="region of interest" description="Disordered" evidence="2">
    <location>
        <begin position="1179"/>
        <end position="1213"/>
    </location>
</feature>
<keyword evidence="5" id="KW-1185">Reference proteome</keyword>
<proteinExistence type="predicted"/>
<feature type="transmembrane region" description="Helical" evidence="3">
    <location>
        <begin position="170"/>
        <end position="192"/>
    </location>
</feature>
<feature type="coiled-coil region" evidence="1">
    <location>
        <begin position="320"/>
        <end position="347"/>
    </location>
</feature>
<feature type="transmembrane region" description="Helical" evidence="3">
    <location>
        <begin position="1067"/>
        <end position="1090"/>
    </location>
</feature>
<evidence type="ECO:0000256" key="1">
    <source>
        <dbReference type="SAM" id="Coils"/>
    </source>
</evidence>
<feature type="transmembrane region" description="Helical" evidence="3">
    <location>
        <begin position="913"/>
        <end position="934"/>
    </location>
</feature>
<name>A0ABN9V3V6_9DINO</name>